<reference evidence="5" key="1">
    <citation type="journal article" date="2020" name="Cell">
        <title>Large-Scale Comparative Analyses of Tick Genomes Elucidate Their Genetic Diversity and Vector Capacities.</title>
        <authorList>
            <consortium name="Tick Genome and Microbiome Consortium (TIGMIC)"/>
            <person name="Jia N."/>
            <person name="Wang J."/>
            <person name="Shi W."/>
            <person name="Du L."/>
            <person name="Sun Y."/>
            <person name="Zhan W."/>
            <person name="Jiang J.F."/>
            <person name="Wang Q."/>
            <person name="Zhang B."/>
            <person name="Ji P."/>
            <person name="Bell-Sakyi L."/>
            <person name="Cui X.M."/>
            <person name="Yuan T.T."/>
            <person name="Jiang B.G."/>
            <person name="Yang W.F."/>
            <person name="Lam T.T."/>
            <person name="Chang Q.C."/>
            <person name="Ding S.J."/>
            <person name="Wang X.J."/>
            <person name="Zhu J.G."/>
            <person name="Ruan X.D."/>
            <person name="Zhao L."/>
            <person name="Wei J.T."/>
            <person name="Ye R.Z."/>
            <person name="Que T.C."/>
            <person name="Du C.H."/>
            <person name="Zhou Y.H."/>
            <person name="Cheng J.X."/>
            <person name="Dai P.F."/>
            <person name="Guo W.B."/>
            <person name="Han X.H."/>
            <person name="Huang E.J."/>
            <person name="Li L.F."/>
            <person name="Wei W."/>
            <person name="Gao Y.C."/>
            <person name="Liu J.Z."/>
            <person name="Shao H.Z."/>
            <person name="Wang X."/>
            <person name="Wang C.C."/>
            <person name="Yang T.C."/>
            <person name="Huo Q.B."/>
            <person name="Li W."/>
            <person name="Chen H.Y."/>
            <person name="Chen S.E."/>
            <person name="Zhou L.G."/>
            <person name="Ni X.B."/>
            <person name="Tian J.H."/>
            <person name="Sheng Y."/>
            <person name="Liu T."/>
            <person name="Pan Y.S."/>
            <person name="Xia L.Y."/>
            <person name="Li J."/>
            <person name="Zhao F."/>
            <person name="Cao W.C."/>
        </authorList>
    </citation>
    <scope>NUCLEOTIDE SEQUENCE</scope>
    <source>
        <strain evidence="5">Rmic-2018</strain>
    </source>
</reference>
<dbReference type="Pfam" id="PF00620">
    <property type="entry name" value="RhoGAP"/>
    <property type="match status" value="1"/>
</dbReference>
<dbReference type="Gene3D" id="2.30.29.30">
    <property type="entry name" value="Pleckstrin-homology domain (PH domain)/Phosphotyrosine-binding domain (PTB)"/>
    <property type="match status" value="1"/>
</dbReference>
<proteinExistence type="predicted"/>
<feature type="region of interest" description="Disordered" evidence="2">
    <location>
        <begin position="511"/>
        <end position="560"/>
    </location>
</feature>
<dbReference type="GO" id="GO:0005737">
    <property type="term" value="C:cytoplasm"/>
    <property type="evidence" value="ECO:0007669"/>
    <property type="project" value="TreeGrafter"/>
</dbReference>
<evidence type="ECO:0000259" key="3">
    <source>
        <dbReference type="PROSITE" id="PS50003"/>
    </source>
</evidence>
<feature type="compositionally biased region" description="Polar residues" evidence="2">
    <location>
        <begin position="245"/>
        <end position="269"/>
    </location>
</feature>
<feature type="region of interest" description="Disordered" evidence="2">
    <location>
        <begin position="241"/>
        <end position="311"/>
    </location>
</feature>
<dbReference type="InterPro" id="IPR001849">
    <property type="entry name" value="PH_domain"/>
</dbReference>
<keyword evidence="1" id="KW-0343">GTPase activation</keyword>
<keyword evidence="6" id="KW-1185">Reference proteome</keyword>
<dbReference type="GO" id="GO:0005547">
    <property type="term" value="F:phosphatidylinositol-3,4,5-trisphosphate binding"/>
    <property type="evidence" value="ECO:0007669"/>
    <property type="project" value="TreeGrafter"/>
</dbReference>
<dbReference type="SMART" id="SM00233">
    <property type="entry name" value="PH"/>
    <property type="match status" value="1"/>
</dbReference>
<dbReference type="VEuPathDB" id="VectorBase:LOC119170419"/>
<feature type="compositionally biased region" description="Polar residues" evidence="2">
    <location>
        <begin position="511"/>
        <end position="530"/>
    </location>
</feature>
<dbReference type="Pfam" id="PF00169">
    <property type="entry name" value="PH"/>
    <property type="match status" value="1"/>
</dbReference>
<feature type="compositionally biased region" description="Basic and acidic residues" evidence="2">
    <location>
        <begin position="538"/>
        <end position="548"/>
    </location>
</feature>
<feature type="compositionally biased region" description="Polar residues" evidence="2">
    <location>
        <begin position="452"/>
        <end position="471"/>
    </location>
</feature>
<dbReference type="PANTHER" id="PTHR45899">
    <property type="entry name" value="RHO GTPASE ACTIVATING PROTEIN AT 15B, ISOFORM C"/>
    <property type="match status" value="1"/>
</dbReference>
<comment type="caution">
    <text evidence="5">The sequence shown here is derived from an EMBL/GenBank/DDBJ whole genome shotgun (WGS) entry which is preliminary data.</text>
</comment>
<feature type="region of interest" description="Disordered" evidence="2">
    <location>
        <begin position="173"/>
        <end position="219"/>
    </location>
</feature>
<name>A0A9J6DSM3_RHIMP</name>
<dbReference type="PROSITE" id="PS50003">
    <property type="entry name" value="PH_DOMAIN"/>
    <property type="match status" value="1"/>
</dbReference>
<protein>
    <submittedName>
        <fullName evidence="5">Uncharacterized protein</fullName>
    </submittedName>
</protein>
<accession>A0A9J6DSM3</accession>
<feature type="region of interest" description="Disordered" evidence="2">
    <location>
        <begin position="107"/>
        <end position="161"/>
    </location>
</feature>
<dbReference type="PANTHER" id="PTHR45899:SF2">
    <property type="entry name" value="RHO GTPASE ACTIVATING PROTEIN AT 15B, ISOFORM C"/>
    <property type="match status" value="1"/>
</dbReference>
<dbReference type="AlphaFoldDB" id="A0A9J6DSM3"/>
<gene>
    <name evidence="5" type="ORF">HPB51_002399</name>
</gene>
<feature type="domain" description="PH" evidence="3">
    <location>
        <begin position="571"/>
        <end position="678"/>
    </location>
</feature>
<evidence type="ECO:0000259" key="4">
    <source>
        <dbReference type="PROSITE" id="PS50238"/>
    </source>
</evidence>
<dbReference type="InterPro" id="IPR011993">
    <property type="entry name" value="PH-like_dom_sf"/>
</dbReference>
<dbReference type="Proteomes" id="UP000821866">
    <property type="component" value="Unassembled WGS sequence"/>
</dbReference>
<dbReference type="EMBL" id="JABSTU010000007">
    <property type="protein sequence ID" value="KAH8024985.1"/>
    <property type="molecule type" value="Genomic_DNA"/>
</dbReference>
<evidence type="ECO:0000313" key="6">
    <source>
        <dbReference type="Proteomes" id="UP000821866"/>
    </source>
</evidence>
<feature type="compositionally biased region" description="Pro residues" evidence="2">
    <location>
        <begin position="403"/>
        <end position="423"/>
    </location>
</feature>
<dbReference type="GO" id="GO:0007165">
    <property type="term" value="P:signal transduction"/>
    <property type="evidence" value="ECO:0007669"/>
    <property type="project" value="InterPro"/>
</dbReference>
<feature type="compositionally biased region" description="Low complexity" evidence="2">
    <location>
        <begin position="549"/>
        <end position="560"/>
    </location>
</feature>
<evidence type="ECO:0000313" key="5">
    <source>
        <dbReference type="EMBL" id="KAH8024985.1"/>
    </source>
</evidence>
<evidence type="ECO:0000256" key="1">
    <source>
        <dbReference type="ARBA" id="ARBA00022468"/>
    </source>
</evidence>
<dbReference type="SUPFAM" id="SSF48350">
    <property type="entry name" value="GTPase activation domain, GAP"/>
    <property type="match status" value="1"/>
</dbReference>
<dbReference type="InterPro" id="IPR000198">
    <property type="entry name" value="RhoGAP_dom"/>
</dbReference>
<feature type="region of interest" description="Disordered" evidence="2">
    <location>
        <begin position="452"/>
        <end position="480"/>
    </location>
</feature>
<dbReference type="PROSITE" id="PS50238">
    <property type="entry name" value="RHOGAP"/>
    <property type="match status" value="1"/>
</dbReference>
<sequence>MNNPPPIFPRRPQPLASGTEPGLSPPLSLDTKVPCRSLSFKAPKKDMASSEPLSLKYVPDGSLAASEVAMEPPVAQPCLSHTQAPMAQQFTNPIYLLMDDNMQATASMERAPRGNRAPEISDTDSIMFLKKNRPKLHRQKGEEAPNSPQLPPSLFPDIYEDVPQGVLEKNRKLIAEQEACRPSVVDSLPEDTSAKDESPRTPPTSSQGSPQEFGEPVRDVSVFWKQPQLSISGVFYEFPVHRSPPSKQDLVSLTYDTPPSLRKQISLNDSEYESMSFKTPPSYEIPPPPLPVSCDSPTLKQRESSDDDEPKFSVAACAVPEDSLSPSTSAPILYEVPKPFPRPCISPPGKTFVFPGPPSELYDIPPQRAAFPSLSDSPKNSEFMDAFDVFLSDDTESEYLPLITPPPSYPPPPPPEPEPPEIPPRTNTAIALPTRCLPQPQVPVPAVRTSLTKRNQLDQQPTCSTPLSNSADEGKASPRTKTASTFYRALLPSQCPVPAAFKAEFEQSPTLSLRSTSSNAPQSAPDSPQLENRFGHRALADASDRCPSRQDTSATSDSSSLQSEDCWAADKLDFSGYVYKAGTNRKGFQKCWCTLNDGCWSYYASEKDTIPLGALAPQDIGAVFAVAGNEPSPATSTVPNLWCFEIQALQSQNRPLLLGVPTLPERREWLERLARLVAPQTSNSLSARQLHGEPKHAGRLHLKEGTSGFWQTAGVVLRGRSLGINLPGNVEQIDLHRVMSVGKITADQTYLTYGGAQERGPSFQVRIPAWQTPPDAPLSEQYITQEGVPVAVDRCINFISTHGTLLTGIYRLAGSSAKIKKLVEHMLQNPWDLHLTTEEYSPHDVSNALKRYLRSFKDCLLTSSLFNSWIQSSSKFACRT</sequence>
<feature type="region of interest" description="Disordered" evidence="2">
    <location>
        <begin position="395"/>
        <end position="427"/>
    </location>
</feature>
<dbReference type="InterPro" id="IPR008936">
    <property type="entry name" value="Rho_GTPase_activation_prot"/>
</dbReference>
<evidence type="ECO:0000256" key="2">
    <source>
        <dbReference type="SAM" id="MobiDB-lite"/>
    </source>
</evidence>
<organism evidence="5 6">
    <name type="scientific">Rhipicephalus microplus</name>
    <name type="common">Cattle tick</name>
    <name type="synonym">Boophilus microplus</name>
    <dbReference type="NCBI Taxonomy" id="6941"/>
    <lineage>
        <taxon>Eukaryota</taxon>
        <taxon>Metazoa</taxon>
        <taxon>Ecdysozoa</taxon>
        <taxon>Arthropoda</taxon>
        <taxon>Chelicerata</taxon>
        <taxon>Arachnida</taxon>
        <taxon>Acari</taxon>
        <taxon>Parasitiformes</taxon>
        <taxon>Ixodida</taxon>
        <taxon>Ixodoidea</taxon>
        <taxon>Ixodidae</taxon>
        <taxon>Rhipicephalinae</taxon>
        <taxon>Rhipicephalus</taxon>
        <taxon>Boophilus</taxon>
    </lineage>
</organism>
<dbReference type="SUPFAM" id="SSF50729">
    <property type="entry name" value="PH domain-like"/>
    <property type="match status" value="1"/>
</dbReference>
<feature type="compositionally biased region" description="Pro residues" evidence="2">
    <location>
        <begin position="1"/>
        <end position="12"/>
    </location>
</feature>
<dbReference type="Gene3D" id="1.10.555.10">
    <property type="entry name" value="Rho GTPase activation protein"/>
    <property type="match status" value="1"/>
</dbReference>
<dbReference type="InterPro" id="IPR052227">
    <property type="entry name" value="Arf-Rho-GAP_ANK-PH_domain"/>
</dbReference>
<feature type="domain" description="Rho-GAP" evidence="4">
    <location>
        <begin position="776"/>
        <end position="880"/>
    </location>
</feature>
<dbReference type="GO" id="GO:0005096">
    <property type="term" value="F:GTPase activator activity"/>
    <property type="evidence" value="ECO:0007669"/>
    <property type="project" value="UniProtKB-KW"/>
</dbReference>
<reference evidence="5" key="2">
    <citation type="submission" date="2021-09" db="EMBL/GenBank/DDBJ databases">
        <authorList>
            <person name="Jia N."/>
            <person name="Wang J."/>
            <person name="Shi W."/>
            <person name="Du L."/>
            <person name="Sun Y."/>
            <person name="Zhan W."/>
            <person name="Jiang J."/>
            <person name="Wang Q."/>
            <person name="Zhang B."/>
            <person name="Ji P."/>
            <person name="Sakyi L.B."/>
            <person name="Cui X."/>
            <person name="Yuan T."/>
            <person name="Jiang B."/>
            <person name="Yang W."/>
            <person name="Lam T.T.-Y."/>
            <person name="Chang Q."/>
            <person name="Ding S."/>
            <person name="Wang X."/>
            <person name="Zhu J."/>
            <person name="Ruan X."/>
            <person name="Zhao L."/>
            <person name="Wei J."/>
            <person name="Que T."/>
            <person name="Du C."/>
            <person name="Cheng J."/>
            <person name="Dai P."/>
            <person name="Han X."/>
            <person name="Huang E."/>
            <person name="Gao Y."/>
            <person name="Liu J."/>
            <person name="Shao H."/>
            <person name="Ye R."/>
            <person name="Li L."/>
            <person name="Wei W."/>
            <person name="Wang X."/>
            <person name="Wang C."/>
            <person name="Huo Q."/>
            <person name="Li W."/>
            <person name="Guo W."/>
            <person name="Chen H."/>
            <person name="Chen S."/>
            <person name="Zhou L."/>
            <person name="Zhou L."/>
            <person name="Ni X."/>
            <person name="Tian J."/>
            <person name="Zhou Y."/>
            <person name="Sheng Y."/>
            <person name="Liu T."/>
            <person name="Pan Y."/>
            <person name="Xia L."/>
            <person name="Li J."/>
            <person name="Zhao F."/>
            <person name="Cao W."/>
        </authorList>
    </citation>
    <scope>NUCLEOTIDE SEQUENCE</scope>
    <source>
        <strain evidence="5">Rmic-2018</strain>
        <tissue evidence="5">Larvae</tissue>
    </source>
</reference>
<feature type="region of interest" description="Disordered" evidence="2">
    <location>
        <begin position="1"/>
        <end position="32"/>
    </location>
</feature>